<feature type="compositionally biased region" description="Polar residues" evidence="1">
    <location>
        <begin position="314"/>
        <end position="336"/>
    </location>
</feature>
<accession>A0A0C9V580</accession>
<evidence type="ECO:0000313" key="4">
    <source>
        <dbReference type="Proteomes" id="UP000054279"/>
    </source>
</evidence>
<name>A0A0C9V580_SPHS4</name>
<reference evidence="3 4" key="1">
    <citation type="submission" date="2014-06" db="EMBL/GenBank/DDBJ databases">
        <title>Evolutionary Origins and Diversification of the Mycorrhizal Mutualists.</title>
        <authorList>
            <consortium name="DOE Joint Genome Institute"/>
            <consortium name="Mycorrhizal Genomics Consortium"/>
            <person name="Kohler A."/>
            <person name="Kuo A."/>
            <person name="Nagy L.G."/>
            <person name="Floudas D."/>
            <person name="Copeland A."/>
            <person name="Barry K.W."/>
            <person name="Cichocki N."/>
            <person name="Veneault-Fourrey C."/>
            <person name="LaButti K."/>
            <person name="Lindquist E.A."/>
            <person name="Lipzen A."/>
            <person name="Lundell T."/>
            <person name="Morin E."/>
            <person name="Murat C."/>
            <person name="Riley R."/>
            <person name="Ohm R."/>
            <person name="Sun H."/>
            <person name="Tunlid A."/>
            <person name="Henrissat B."/>
            <person name="Grigoriev I.V."/>
            <person name="Hibbett D.S."/>
            <person name="Martin F."/>
        </authorList>
    </citation>
    <scope>NUCLEOTIDE SEQUENCE [LARGE SCALE GENOMIC DNA]</scope>
    <source>
        <strain evidence="3 4">SS14</strain>
    </source>
</reference>
<feature type="compositionally biased region" description="Low complexity" evidence="1">
    <location>
        <begin position="300"/>
        <end position="311"/>
    </location>
</feature>
<evidence type="ECO:0000256" key="1">
    <source>
        <dbReference type="SAM" id="MobiDB-lite"/>
    </source>
</evidence>
<dbReference type="Proteomes" id="UP000054279">
    <property type="component" value="Unassembled WGS sequence"/>
</dbReference>
<gene>
    <name evidence="3" type="ORF">M422DRAFT_31605</name>
    <name evidence="2" type="ORF">M422DRAFT_34869</name>
</gene>
<keyword evidence="4" id="KW-1185">Reference proteome</keyword>
<proteinExistence type="predicted"/>
<sequence>MSGHRISQDEAPFFAWAVTLGRRLNSKELDMCAALVDEKTRLSAAKIPDRVEATRHILTKLLPRLVLWNEHPTIQPNHWVYSLANGKQVVESPTLTSKVLGFDVIGEESLVCMAYCWGHKDQVSHVGVGIMQLIPVVPPHPTGRDLLRAHSHELHELERDAFTDPDLKEDVIIRRLCILLCLKFSYARAIGNFQGFDYKRLNCNIPARTIYLDGLPLTGWEFRLSMVNLGVYKNGMLVEETYQCSCATFRGGDNTTFLWDDNLDGKEKWLHFISIDMIIANLPKGASGESGSSSRHHTRGSSSSTRKSQARPVASSSGTNSGSAVPGGSSSTNAHS</sequence>
<dbReference type="OrthoDB" id="26719at2759"/>
<feature type="region of interest" description="Disordered" evidence="1">
    <location>
        <begin position="286"/>
        <end position="336"/>
    </location>
</feature>
<dbReference type="EMBL" id="KN837194">
    <property type="protein sequence ID" value="KIJ34941.1"/>
    <property type="molecule type" value="Genomic_DNA"/>
</dbReference>
<dbReference type="HOGENOM" id="CLU_057011_3_1_1"/>
<dbReference type="EMBL" id="KN837133">
    <property type="protein sequence ID" value="KIJ42029.1"/>
    <property type="molecule type" value="Genomic_DNA"/>
</dbReference>
<organism evidence="3 4">
    <name type="scientific">Sphaerobolus stellatus (strain SS14)</name>
    <dbReference type="NCBI Taxonomy" id="990650"/>
    <lineage>
        <taxon>Eukaryota</taxon>
        <taxon>Fungi</taxon>
        <taxon>Dikarya</taxon>
        <taxon>Basidiomycota</taxon>
        <taxon>Agaricomycotina</taxon>
        <taxon>Agaricomycetes</taxon>
        <taxon>Phallomycetidae</taxon>
        <taxon>Geastrales</taxon>
        <taxon>Sphaerobolaceae</taxon>
        <taxon>Sphaerobolus</taxon>
    </lineage>
</organism>
<protein>
    <submittedName>
        <fullName evidence="3">Uncharacterized protein</fullName>
    </submittedName>
</protein>
<evidence type="ECO:0000313" key="3">
    <source>
        <dbReference type="EMBL" id="KIJ42029.1"/>
    </source>
</evidence>
<evidence type="ECO:0000313" key="2">
    <source>
        <dbReference type="EMBL" id="KIJ34941.1"/>
    </source>
</evidence>
<dbReference type="AlphaFoldDB" id="A0A0C9V580"/>